<dbReference type="InterPro" id="IPR039536">
    <property type="entry name" value="TetR_C_Proteobacteria"/>
</dbReference>
<dbReference type="GO" id="GO:0003700">
    <property type="term" value="F:DNA-binding transcription factor activity"/>
    <property type="evidence" value="ECO:0007669"/>
    <property type="project" value="TreeGrafter"/>
</dbReference>
<dbReference type="GO" id="GO:0000976">
    <property type="term" value="F:transcription cis-regulatory region binding"/>
    <property type="evidence" value="ECO:0007669"/>
    <property type="project" value="TreeGrafter"/>
</dbReference>
<evidence type="ECO:0000256" key="1">
    <source>
        <dbReference type="ARBA" id="ARBA00023015"/>
    </source>
</evidence>
<accession>A0A290Z803</accession>
<dbReference type="Proteomes" id="UP000218505">
    <property type="component" value="Chromosome"/>
</dbReference>
<dbReference type="InterPro" id="IPR009057">
    <property type="entry name" value="Homeodomain-like_sf"/>
</dbReference>
<dbReference type="KEGG" id="apre:CNX65_18925"/>
<evidence type="ECO:0000313" key="7">
    <source>
        <dbReference type="Proteomes" id="UP000218505"/>
    </source>
</evidence>
<dbReference type="RefSeq" id="WP_096494886.1">
    <property type="nucleotide sequence ID" value="NZ_CP023445.1"/>
</dbReference>
<dbReference type="InterPro" id="IPR001647">
    <property type="entry name" value="HTH_TetR"/>
</dbReference>
<dbReference type="GO" id="GO:0045892">
    <property type="term" value="P:negative regulation of DNA-templated transcription"/>
    <property type="evidence" value="ECO:0007669"/>
    <property type="project" value="UniProtKB-ARBA"/>
</dbReference>
<feature type="DNA-binding region" description="H-T-H motif" evidence="4">
    <location>
        <begin position="34"/>
        <end position="53"/>
    </location>
</feature>
<dbReference type="EMBL" id="CP023445">
    <property type="protein sequence ID" value="ATE55103.1"/>
    <property type="molecule type" value="Genomic_DNA"/>
</dbReference>
<evidence type="ECO:0000313" key="6">
    <source>
        <dbReference type="EMBL" id="ATE55103.1"/>
    </source>
</evidence>
<evidence type="ECO:0000256" key="4">
    <source>
        <dbReference type="PROSITE-ProRule" id="PRU00335"/>
    </source>
</evidence>
<dbReference type="SUPFAM" id="SSF46689">
    <property type="entry name" value="Homeodomain-like"/>
    <property type="match status" value="1"/>
</dbReference>
<evidence type="ECO:0000259" key="5">
    <source>
        <dbReference type="PROSITE" id="PS50977"/>
    </source>
</evidence>
<dbReference type="PANTHER" id="PTHR30055:SF223">
    <property type="entry name" value="HTH-TYPE TRANSCRIPTIONAL REGULATOR UIDR"/>
    <property type="match status" value="1"/>
</dbReference>
<dbReference type="Gene3D" id="1.10.357.10">
    <property type="entry name" value="Tetracycline Repressor, domain 2"/>
    <property type="match status" value="1"/>
</dbReference>
<dbReference type="AlphaFoldDB" id="A0A290Z803"/>
<keyword evidence="2 4" id="KW-0238">DNA-binding</keyword>
<dbReference type="PANTHER" id="PTHR30055">
    <property type="entry name" value="HTH-TYPE TRANSCRIPTIONAL REGULATOR RUTR"/>
    <property type="match status" value="1"/>
</dbReference>
<sequence>MIDGGARRGRADKRTAILAAAFRVFAGRGYAQACVRDIADEAGVAKPTVYNHLADKESLFRESLLAAADRARDRLDAALDGLRAPALPAADAVGPVLAGAVGELASVLASDEVRSLRLLALGNAALFPELVGEVHRRTSAATAAALADRLARLVLSGALSRCEPDRAAGHLLSLVDGALDTRSAWGSRALPIAEARAAGEDAAEVFLRAHGVRPSG</sequence>
<feature type="domain" description="HTH tetR-type" evidence="5">
    <location>
        <begin position="11"/>
        <end position="71"/>
    </location>
</feature>
<keyword evidence="7" id="KW-1185">Reference proteome</keyword>
<dbReference type="FunFam" id="1.10.10.60:FF:000141">
    <property type="entry name" value="TetR family transcriptional regulator"/>
    <property type="match status" value="1"/>
</dbReference>
<name>A0A290Z803_9PSEU</name>
<dbReference type="InterPro" id="IPR050109">
    <property type="entry name" value="HTH-type_TetR-like_transc_reg"/>
</dbReference>
<organism evidence="6 7">
    <name type="scientific">Actinosynnema pretiosum</name>
    <dbReference type="NCBI Taxonomy" id="42197"/>
    <lineage>
        <taxon>Bacteria</taxon>
        <taxon>Bacillati</taxon>
        <taxon>Actinomycetota</taxon>
        <taxon>Actinomycetes</taxon>
        <taxon>Pseudonocardiales</taxon>
        <taxon>Pseudonocardiaceae</taxon>
        <taxon>Actinosynnema</taxon>
    </lineage>
</organism>
<protein>
    <submittedName>
        <fullName evidence="6">TetR family transcriptional regulator</fullName>
    </submittedName>
</protein>
<keyword evidence="3" id="KW-0804">Transcription</keyword>
<dbReference type="PRINTS" id="PR00455">
    <property type="entry name" value="HTHTETR"/>
</dbReference>
<reference evidence="6" key="1">
    <citation type="submission" date="2017-09" db="EMBL/GenBank/DDBJ databases">
        <title>Complete Genome Sequence of ansamitocin-producing Bacterium Actinosynnema pretiosum X47.</title>
        <authorList>
            <person name="Cao G."/>
            <person name="Zong G."/>
            <person name="Zhong C."/>
            <person name="Fu J."/>
        </authorList>
    </citation>
    <scope>NUCLEOTIDE SEQUENCE [LARGE SCALE GENOMIC DNA]</scope>
    <source>
        <strain evidence="6">X47</strain>
    </source>
</reference>
<dbReference type="Pfam" id="PF14246">
    <property type="entry name" value="TetR_C_7"/>
    <property type="match status" value="1"/>
</dbReference>
<evidence type="ECO:0000256" key="3">
    <source>
        <dbReference type="ARBA" id="ARBA00023163"/>
    </source>
</evidence>
<dbReference type="PROSITE" id="PS50977">
    <property type="entry name" value="HTH_TETR_2"/>
    <property type="match status" value="1"/>
</dbReference>
<evidence type="ECO:0000256" key="2">
    <source>
        <dbReference type="ARBA" id="ARBA00023125"/>
    </source>
</evidence>
<gene>
    <name evidence="6" type="ORF">CNX65_18925</name>
</gene>
<keyword evidence="1" id="KW-0805">Transcription regulation</keyword>
<proteinExistence type="predicted"/>
<dbReference type="Pfam" id="PF00440">
    <property type="entry name" value="TetR_N"/>
    <property type="match status" value="1"/>
</dbReference>